<dbReference type="Pfam" id="PF00156">
    <property type="entry name" value="Pribosyltran"/>
    <property type="match status" value="1"/>
</dbReference>
<dbReference type="PANTHER" id="PTHR47505">
    <property type="entry name" value="DNA UTILIZATION PROTEIN YHGH"/>
    <property type="match status" value="1"/>
</dbReference>
<evidence type="ECO:0000313" key="4">
    <source>
        <dbReference type="Proteomes" id="UP000694660"/>
    </source>
</evidence>
<evidence type="ECO:0000256" key="1">
    <source>
        <dbReference type="ARBA" id="ARBA00008007"/>
    </source>
</evidence>
<dbReference type="InterPro" id="IPR029057">
    <property type="entry name" value="PRTase-like"/>
</dbReference>
<comment type="similarity">
    <text evidence="1">Belongs to the ComF/GntX family.</text>
</comment>
<dbReference type="InterPro" id="IPR051910">
    <property type="entry name" value="ComF/GntX_DNA_util-trans"/>
</dbReference>
<dbReference type="CDD" id="cd06223">
    <property type="entry name" value="PRTases_typeI"/>
    <property type="match status" value="1"/>
</dbReference>
<evidence type="ECO:0000259" key="2">
    <source>
        <dbReference type="Pfam" id="PF00156"/>
    </source>
</evidence>
<reference evidence="4" key="1">
    <citation type="journal article" date="2022" name="ISME J.">
        <title>Genetic and phylogenetic analysis of dissimilatory iodate-reducing bacteria identifies potential niches across the world's oceans.</title>
        <authorList>
            <person name="Reyes-Umana V."/>
            <person name="Henning Z."/>
            <person name="Lee K."/>
            <person name="Barnum T.P."/>
            <person name="Coates J.D."/>
        </authorList>
    </citation>
    <scope>NUCLEOTIDE SEQUENCE [LARGE SCALE GENOMIC DNA]</scope>
    <source>
        <strain evidence="4">IR12</strain>
    </source>
</reference>
<accession>A0A944D8W7</accession>
<gene>
    <name evidence="3" type="ORF">I8J34_04865</name>
</gene>
<feature type="domain" description="Phosphoribosyltransferase" evidence="2">
    <location>
        <begin position="102"/>
        <end position="190"/>
    </location>
</feature>
<dbReference type="Gene3D" id="3.40.50.2020">
    <property type="match status" value="1"/>
</dbReference>
<dbReference type="Proteomes" id="UP000694660">
    <property type="component" value="Unassembled WGS sequence"/>
</dbReference>
<name>A0A944D8W7_DENI1</name>
<dbReference type="AlphaFoldDB" id="A0A944D8W7"/>
<evidence type="ECO:0000313" key="3">
    <source>
        <dbReference type="EMBL" id="MBT0960501.1"/>
    </source>
</evidence>
<organism evidence="3 4">
    <name type="scientific">Denitromonas iodatirespirans</name>
    <dbReference type="NCBI Taxonomy" id="2795389"/>
    <lineage>
        <taxon>Bacteria</taxon>
        <taxon>Pseudomonadati</taxon>
        <taxon>Pseudomonadota</taxon>
        <taxon>Betaproteobacteria</taxon>
        <taxon>Rhodocyclales</taxon>
        <taxon>Zoogloeaceae</taxon>
        <taxon>Denitromonas</taxon>
    </lineage>
</organism>
<dbReference type="InterPro" id="IPR000836">
    <property type="entry name" value="PRTase_dom"/>
</dbReference>
<dbReference type="SUPFAM" id="SSF53271">
    <property type="entry name" value="PRTase-like"/>
    <property type="match status" value="1"/>
</dbReference>
<protein>
    <submittedName>
        <fullName evidence="3">ComF family protein</fullName>
    </submittedName>
</protein>
<proteinExistence type="inferred from homology"/>
<keyword evidence="4" id="KW-1185">Reference proteome</keyword>
<dbReference type="PANTHER" id="PTHR47505:SF1">
    <property type="entry name" value="DNA UTILIZATION PROTEIN YHGH"/>
    <property type="match status" value="1"/>
</dbReference>
<sequence length="200" mass="21475">MCAGCRRDLPMCLSACPRCALPGTGGETCGRCLKRPPAFDGTTALFSYDYPVDRLIQRLKYASDFGVADALAQYVVGAVARPSVDVIVPVPLHPARLAERGFNQAVEIARPLAQAWEIALVTRGVARLRRTDDQVGLALSARRKNLRHAFSCEAKLDGARVLIIDDVMTTGATLDALALCLKRAGAASVCNLVIARTPLR</sequence>
<dbReference type="EMBL" id="JAEKFT010000004">
    <property type="protein sequence ID" value="MBT0960501.1"/>
    <property type="molecule type" value="Genomic_DNA"/>
</dbReference>
<comment type="caution">
    <text evidence="3">The sequence shown here is derived from an EMBL/GenBank/DDBJ whole genome shotgun (WGS) entry which is preliminary data.</text>
</comment>